<evidence type="ECO:0000259" key="2">
    <source>
        <dbReference type="PROSITE" id="PS50006"/>
    </source>
</evidence>
<keyword evidence="1" id="KW-1133">Transmembrane helix</keyword>
<accession>A0A512M6M8</accession>
<feature type="domain" description="FHA" evidence="2">
    <location>
        <begin position="23"/>
        <end position="72"/>
    </location>
</feature>
<keyword evidence="4" id="KW-1185">Reference proteome</keyword>
<keyword evidence="1" id="KW-0472">Membrane</keyword>
<reference evidence="3 4" key="1">
    <citation type="submission" date="2019-07" db="EMBL/GenBank/DDBJ databases">
        <title>Whole genome shotgun sequence of Brevifollis gellanilyticus NBRC 108608.</title>
        <authorList>
            <person name="Hosoyama A."/>
            <person name="Uohara A."/>
            <person name="Ohji S."/>
            <person name="Ichikawa N."/>
        </authorList>
    </citation>
    <scope>NUCLEOTIDE SEQUENCE [LARGE SCALE GENOMIC DNA]</scope>
    <source>
        <strain evidence="3 4">NBRC 108608</strain>
    </source>
</reference>
<evidence type="ECO:0000313" key="4">
    <source>
        <dbReference type="Proteomes" id="UP000321577"/>
    </source>
</evidence>
<evidence type="ECO:0000256" key="1">
    <source>
        <dbReference type="SAM" id="Phobius"/>
    </source>
</evidence>
<dbReference type="InterPro" id="IPR000253">
    <property type="entry name" value="FHA_dom"/>
</dbReference>
<evidence type="ECO:0000313" key="3">
    <source>
        <dbReference type="EMBL" id="GEP42382.1"/>
    </source>
</evidence>
<dbReference type="Proteomes" id="UP000321577">
    <property type="component" value="Unassembled WGS sequence"/>
</dbReference>
<dbReference type="OrthoDB" id="200290at2"/>
<dbReference type="RefSeq" id="WP_146849981.1">
    <property type="nucleotide sequence ID" value="NZ_BKAG01000009.1"/>
</dbReference>
<organism evidence="3 4">
    <name type="scientific">Brevifollis gellanilyticus</name>
    <dbReference type="NCBI Taxonomy" id="748831"/>
    <lineage>
        <taxon>Bacteria</taxon>
        <taxon>Pseudomonadati</taxon>
        <taxon>Verrucomicrobiota</taxon>
        <taxon>Verrucomicrobiia</taxon>
        <taxon>Verrucomicrobiales</taxon>
        <taxon>Verrucomicrobiaceae</taxon>
    </lineage>
</organism>
<dbReference type="InterPro" id="IPR008984">
    <property type="entry name" value="SMAD_FHA_dom_sf"/>
</dbReference>
<gene>
    <name evidence="3" type="ORF">BGE01nite_16730</name>
</gene>
<dbReference type="Gene3D" id="2.60.200.20">
    <property type="match status" value="1"/>
</dbReference>
<feature type="transmembrane region" description="Helical" evidence="1">
    <location>
        <begin position="141"/>
        <end position="160"/>
    </location>
</feature>
<protein>
    <recommendedName>
        <fullName evidence="2">FHA domain-containing protein</fullName>
    </recommendedName>
</protein>
<dbReference type="CDD" id="cd00060">
    <property type="entry name" value="FHA"/>
    <property type="match status" value="1"/>
</dbReference>
<comment type="caution">
    <text evidence="3">The sequence shown here is derived from an EMBL/GenBank/DDBJ whole genome shotgun (WGS) entry which is preliminary data.</text>
</comment>
<sequence length="165" mass="17356">MAKIQFTTPEGQSGEVELTSERLSLGRAEDNSIQIAHDSVSSNHGEFIFDGNNWVFTDLGSTNGTSVSGQRVESLEMANGGTFNIGHVEVTFYGDYAEEAPSYAAPAQTVTRGGYSATAIDKGRRSGFGPKAKPKSSGYGPLYAVGLLALGAVGYAVFTFQNLSA</sequence>
<dbReference type="PROSITE" id="PS50006">
    <property type="entry name" value="FHA_DOMAIN"/>
    <property type="match status" value="1"/>
</dbReference>
<keyword evidence="1" id="KW-0812">Transmembrane</keyword>
<dbReference type="Pfam" id="PF00498">
    <property type="entry name" value="FHA"/>
    <property type="match status" value="1"/>
</dbReference>
<dbReference type="SMART" id="SM00240">
    <property type="entry name" value="FHA"/>
    <property type="match status" value="1"/>
</dbReference>
<dbReference type="SUPFAM" id="SSF49879">
    <property type="entry name" value="SMAD/FHA domain"/>
    <property type="match status" value="1"/>
</dbReference>
<name>A0A512M6M8_9BACT</name>
<dbReference type="EMBL" id="BKAG01000009">
    <property type="protein sequence ID" value="GEP42382.1"/>
    <property type="molecule type" value="Genomic_DNA"/>
</dbReference>
<dbReference type="AlphaFoldDB" id="A0A512M6M8"/>
<proteinExistence type="predicted"/>